<evidence type="ECO:0000256" key="1">
    <source>
        <dbReference type="ARBA" id="ARBA00022729"/>
    </source>
</evidence>
<dbReference type="GO" id="GO:0007409">
    <property type="term" value="P:axonogenesis"/>
    <property type="evidence" value="ECO:0007669"/>
    <property type="project" value="TreeGrafter"/>
</dbReference>
<feature type="domain" description="Laminin/attractin/netrin-like EGF" evidence="6">
    <location>
        <begin position="44"/>
        <end position="80"/>
    </location>
</feature>
<dbReference type="AlphaFoldDB" id="A0A0B6YBH8"/>
<dbReference type="Gene3D" id="2.10.25.10">
    <property type="entry name" value="Laminin"/>
    <property type="match status" value="1"/>
</dbReference>
<keyword evidence="5" id="KW-0424">Laminin EGF-like domain</keyword>
<dbReference type="EMBL" id="HACG01005970">
    <property type="protein sequence ID" value="CEK52835.1"/>
    <property type="molecule type" value="Transcribed_RNA"/>
</dbReference>
<dbReference type="SUPFAM" id="SSF57196">
    <property type="entry name" value="EGF/Laminin"/>
    <property type="match status" value="1"/>
</dbReference>
<organism evidence="7">
    <name type="scientific">Arion vulgaris</name>
    <dbReference type="NCBI Taxonomy" id="1028688"/>
    <lineage>
        <taxon>Eukaryota</taxon>
        <taxon>Metazoa</taxon>
        <taxon>Spiralia</taxon>
        <taxon>Lophotrochozoa</taxon>
        <taxon>Mollusca</taxon>
        <taxon>Gastropoda</taxon>
        <taxon>Heterobranchia</taxon>
        <taxon>Euthyneura</taxon>
        <taxon>Panpulmonata</taxon>
        <taxon>Eupulmonata</taxon>
        <taxon>Stylommatophora</taxon>
        <taxon>Helicina</taxon>
        <taxon>Arionoidea</taxon>
        <taxon>Arionidae</taxon>
        <taxon>Arion</taxon>
    </lineage>
</organism>
<protein>
    <recommendedName>
        <fullName evidence="6">Laminin/attractin/netrin-like EGF domain-containing protein</fullName>
    </recommendedName>
</protein>
<keyword evidence="4" id="KW-0325">Glycoprotein</keyword>
<dbReference type="InterPro" id="IPR002049">
    <property type="entry name" value="LE_dom"/>
</dbReference>
<dbReference type="CDD" id="cd00055">
    <property type="entry name" value="EGF_Lam"/>
    <property type="match status" value="1"/>
</dbReference>
<keyword evidence="3" id="KW-1015">Disulfide bond</keyword>
<evidence type="ECO:0000313" key="7">
    <source>
        <dbReference type="EMBL" id="CEK52835.1"/>
    </source>
</evidence>
<dbReference type="PANTHER" id="PTHR10574">
    <property type="entry name" value="NETRIN/LAMININ-RELATED"/>
    <property type="match status" value="1"/>
</dbReference>
<evidence type="ECO:0000256" key="3">
    <source>
        <dbReference type="ARBA" id="ARBA00023157"/>
    </source>
</evidence>
<evidence type="ECO:0000256" key="2">
    <source>
        <dbReference type="ARBA" id="ARBA00022737"/>
    </source>
</evidence>
<evidence type="ECO:0000256" key="5">
    <source>
        <dbReference type="ARBA" id="ARBA00023292"/>
    </source>
</evidence>
<dbReference type="GO" id="GO:0009888">
    <property type="term" value="P:tissue development"/>
    <property type="evidence" value="ECO:0007669"/>
    <property type="project" value="TreeGrafter"/>
</dbReference>
<keyword evidence="1" id="KW-0732">Signal</keyword>
<dbReference type="InterPro" id="IPR056863">
    <property type="entry name" value="LMN_ATRN_NET-like_EGF"/>
</dbReference>
<feature type="non-terminal residue" evidence="7">
    <location>
        <position position="82"/>
    </location>
</feature>
<feature type="non-terminal residue" evidence="7">
    <location>
        <position position="1"/>
    </location>
</feature>
<dbReference type="PANTHER" id="PTHR10574:SF440">
    <property type="entry name" value="LAMININ EGF-LIKE DOMAIN-CONTAINING PROTEIN"/>
    <property type="match status" value="1"/>
</dbReference>
<dbReference type="GO" id="GO:0009887">
    <property type="term" value="P:animal organ morphogenesis"/>
    <property type="evidence" value="ECO:0007669"/>
    <property type="project" value="TreeGrafter"/>
</dbReference>
<dbReference type="InterPro" id="IPR050440">
    <property type="entry name" value="Laminin/Netrin_ECM"/>
</dbReference>
<dbReference type="Pfam" id="PF24973">
    <property type="entry name" value="EGF_LMN_ATRN"/>
    <property type="match status" value="1"/>
</dbReference>
<evidence type="ECO:0000259" key="6">
    <source>
        <dbReference type="Pfam" id="PF24973"/>
    </source>
</evidence>
<reference evidence="7" key="1">
    <citation type="submission" date="2014-12" db="EMBL/GenBank/DDBJ databases">
        <title>Insight into the proteome of Arion vulgaris.</title>
        <authorList>
            <person name="Aradska J."/>
            <person name="Bulat T."/>
            <person name="Smidak R."/>
            <person name="Sarate P."/>
            <person name="Gangsoo J."/>
            <person name="Sialana F."/>
            <person name="Bilban M."/>
            <person name="Lubec G."/>
        </authorList>
    </citation>
    <scope>NUCLEOTIDE SEQUENCE</scope>
    <source>
        <tissue evidence="7">Skin</tissue>
    </source>
</reference>
<keyword evidence="2" id="KW-0677">Repeat</keyword>
<accession>A0A0B6YBH8</accession>
<proteinExistence type="predicted"/>
<gene>
    <name evidence="7" type="primary">ORF18181</name>
</gene>
<sequence>ENQMSNFLKFTDLRIRMIKPANGGGTDYISYNYAIEDILVPAWCDCNLHAPYCNYTEAGVSCDCKHNTMGKDCESCLPLYND</sequence>
<evidence type="ECO:0000256" key="4">
    <source>
        <dbReference type="ARBA" id="ARBA00023180"/>
    </source>
</evidence>
<name>A0A0B6YBH8_9EUPU</name>